<name>A0A1Y2EWW6_PROLT</name>
<organism evidence="1 2">
    <name type="scientific">Protomyces lactucae-debilis</name>
    <dbReference type="NCBI Taxonomy" id="2754530"/>
    <lineage>
        <taxon>Eukaryota</taxon>
        <taxon>Fungi</taxon>
        <taxon>Dikarya</taxon>
        <taxon>Ascomycota</taxon>
        <taxon>Taphrinomycotina</taxon>
        <taxon>Taphrinomycetes</taxon>
        <taxon>Taphrinales</taxon>
        <taxon>Protomycetaceae</taxon>
        <taxon>Protomyces</taxon>
    </lineage>
</organism>
<accession>A0A1Y2EWW6</accession>
<dbReference type="Proteomes" id="UP000193685">
    <property type="component" value="Unassembled WGS sequence"/>
</dbReference>
<dbReference type="EMBL" id="MCFI01000024">
    <property type="protein sequence ID" value="ORY76073.1"/>
    <property type="molecule type" value="Genomic_DNA"/>
</dbReference>
<dbReference type="GeneID" id="63782847"/>
<evidence type="ECO:0000313" key="1">
    <source>
        <dbReference type="EMBL" id="ORY76073.1"/>
    </source>
</evidence>
<sequence>MTSMLESCSTPLIQASSPRRSRNQLISLELASQQIQPTTNPWLDQTSSLSLLIHRAESNAFRRTI</sequence>
<dbReference type="RefSeq" id="XP_040722526.1">
    <property type="nucleotide sequence ID" value="XM_040866248.1"/>
</dbReference>
<protein>
    <submittedName>
        <fullName evidence="1">Uncharacterized protein</fullName>
    </submittedName>
</protein>
<evidence type="ECO:0000313" key="2">
    <source>
        <dbReference type="Proteomes" id="UP000193685"/>
    </source>
</evidence>
<comment type="caution">
    <text evidence="1">The sequence shown here is derived from an EMBL/GenBank/DDBJ whole genome shotgun (WGS) entry which is preliminary data.</text>
</comment>
<proteinExistence type="predicted"/>
<dbReference type="AlphaFoldDB" id="A0A1Y2EWW6"/>
<gene>
    <name evidence="1" type="ORF">BCR37DRAFT_168309</name>
</gene>
<reference evidence="1 2" key="1">
    <citation type="submission" date="2016-07" db="EMBL/GenBank/DDBJ databases">
        <title>Pervasive Adenine N6-methylation of Active Genes in Fungi.</title>
        <authorList>
            <consortium name="DOE Joint Genome Institute"/>
            <person name="Mondo S.J."/>
            <person name="Dannebaum R.O."/>
            <person name="Kuo R.C."/>
            <person name="Labutti K."/>
            <person name="Haridas S."/>
            <person name="Kuo A."/>
            <person name="Salamov A."/>
            <person name="Ahrendt S.R."/>
            <person name="Lipzen A."/>
            <person name="Sullivan W."/>
            <person name="Andreopoulos W.B."/>
            <person name="Clum A."/>
            <person name="Lindquist E."/>
            <person name="Daum C."/>
            <person name="Ramamoorthy G.K."/>
            <person name="Gryganskyi A."/>
            <person name="Culley D."/>
            <person name="Magnuson J.K."/>
            <person name="James T.Y."/>
            <person name="O'Malley M.A."/>
            <person name="Stajich J.E."/>
            <person name="Spatafora J.W."/>
            <person name="Visel A."/>
            <person name="Grigoriev I.V."/>
        </authorList>
    </citation>
    <scope>NUCLEOTIDE SEQUENCE [LARGE SCALE GENOMIC DNA]</scope>
    <source>
        <strain evidence="1 2">12-1054</strain>
    </source>
</reference>
<keyword evidence="2" id="KW-1185">Reference proteome</keyword>